<dbReference type="SMART" id="SM00028">
    <property type="entry name" value="TPR"/>
    <property type="match status" value="3"/>
</dbReference>
<dbReference type="Gene3D" id="1.25.40.10">
    <property type="entry name" value="Tetratricopeptide repeat domain"/>
    <property type="match status" value="1"/>
</dbReference>
<proteinExistence type="predicted"/>
<keyword evidence="1" id="KW-0802">TPR repeat</keyword>
<evidence type="ECO:0000259" key="2">
    <source>
        <dbReference type="Pfam" id="PF13411"/>
    </source>
</evidence>
<dbReference type="Proteomes" id="UP000501534">
    <property type="component" value="Chromosome"/>
</dbReference>
<dbReference type="InterPro" id="IPR052384">
    <property type="entry name" value="TMTC_O-mannosyltransferase"/>
</dbReference>
<feature type="domain" description="HTH merR-type" evidence="2">
    <location>
        <begin position="10"/>
        <end position="74"/>
    </location>
</feature>
<dbReference type="EMBL" id="CP053069">
    <property type="protein sequence ID" value="QJR12007.1"/>
    <property type="molecule type" value="Genomic_DNA"/>
</dbReference>
<dbReference type="Pfam" id="PF13411">
    <property type="entry name" value="MerR_1"/>
    <property type="match status" value="1"/>
</dbReference>
<evidence type="ECO:0000313" key="4">
    <source>
        <dbReference type="Proteomes" id="UP000501534"/>
    </source>
</evidence>
<dbReference type="Pfam" id="PF13414">
    <property type="entry name" value="TPR_11"/>
    <property type="match status" value="1"/>
</dbReference>
<dbReference type="PANTHER" id="PTHR44216">
    <property type="entry name" value="PROTEIN O-MANNOSYL-TRANSFERASE TMTC2"/>
    <property type="match status" value="1"/>
</dbReference>
<organism evidence="3 4">
    <name type="scientific">Usitatibacter rugosus</name>
    <dbReference type="NCBI Taxonomy" id="2732067"/>
    <lineage>
        <taxon>Bacteria</taxon>
        <taxon>Pseudomonadati</taxon>
        <taxon>Pseudomonadota</taxon>
        <taxon>Betaproteobacteria</taxon>
        <taxon>Nitrosomonadales</taxon>
        <taxon>Usitatibacteraceae</taxon>
        <taxon>Usitatibacter</taxon>
    </lineage>
</organism>
<accession>A0A6M4H2E2</accession>
<evidence type="ECO:0000313" key="3">
    <source>
        <dbReference type="EMBL" id="QJR12007.1"/>
    </source>
</evidence>
<dbReference type="InterPro" id="IPR000551">
    <property type="entry name" value="MerR-type_HTH_dom"/>
</dbReference>
<dbReference type="RefSeq" id="WP_171093827.1">
    <property type="nucleotide sequence ID" value="NZ_CP053069.1"/>
</dbReference>
<sequence>MRPLTQTYGMPEVEKLLRLPRTTIRALIDAGFVTPTRGERNAMRFSFQDLIVLRTAQSLVDSKVPQRRIVKALKGLRASLPASMPLSGLSIGAEGDKVVVREGRKRWQADSGQYLLGFEGDPEAGTLGVVERKPELAGAVAEVVEGDLDPAEDWYATAVSMEAEGNTEGAVRAYGRAIASNQRHADAYLNLGRLLHEIGYLPEAEKIYRVGVKACPAVALIQYNLGVLMEDRRRRPEAIAAYLGALKIDPNLADGHYNIALLYEAVGKDREAIRHMAHYRKLVR</sequence>
<name>A0A6M4H2E2_9PROT</name>
<dbReference type="Gene3D" id="1.10.1660.10">
    <property type="match status" value="1"/>
</dbReference>
<keyword evidence="4" id="KW-1185">Reference proteome</keyword>
<dbReference type="InterPro" id="IPR019734">
    <property type="entry name" value="TPR_rpt"/>
</dbReference>
<dbReference type="KEGG" id="uru:DSM104443_03090"/>
<dbReference type="AlphaFoldDB" id="A0A6M4H2E2"/>
<reference evidence="3 4" key="1">
    <citation type="submission" date="2020-04" db="EMBL/GenBank/DDBJ databases">
        <title>Usitatibacter rugosus gen. nov., sp. nov. and Usitatibacter palustris sp. nov., novel members of Usitatibacteraceae fam. nov. within the order Nitrosomonadales isolated from soil.</title>
        <authorList>
            <person name="Huber K.J."/>
            <person name="Neumann-Schaal M."/>
            <person name="Geppert A."/>
            <person name="Luckner M."/>
            <person name="Wanner G."/>
            <person name="Overmann J."/>
        </authorList>
    </citation>
    <scope>NUCLEOTIDE SEQUENCE [LARGE SCALE GENOMIC DNA]</scope>
    <source>
        <strain evidence="3 4">0125_3</strain>
    </source>
</reference>
<dbReference type="Pfam" id="PF13432">
    <property type="entry name" value="TPR_16"/>
    <property type="match status" value="1"/>
</dbReference>
<dbReference type="GO" id="GO:0000030">
    <property type="term" value="F:mannosyltransferase activity"/>
    <property type="evidence" value="ECO:0007669"/>
    <property type="project" value="TreeGrafter"/>
</dbReference>
<dbReference type="GO" id="GO:0003677">
    <property type="term" value="F:DNA binding"/>
    <property type="evidence" value="ECO:0007669"/>
    <property type="project" value="InterPro"/>
</dbReference>
<dbReference type="PANTHER" id="PTHR44216:SF3">
    <property type="entry name" value="PROTEIN O-MANNOSYL-TRANSFERASE TMTC2"/>
    <property type="match status" value="1"/>
</dbReference>
<feature type="repeat" description="TPR" evidence="1">
    <location>
        <begin position="219"/>
        <end position="252"/>
    </location>
</feature>
<protein>
    <recommendedName>
        <fullName evidence="2">HTH merR-type domain-containing protein</fullName>
    </recommendedName>
</protein>
<gene>
    <name evidence="3" type="ORF">DSM104443_03090</name>
</gene>
<dbReference type="SUPFAM" id="SSF48452">
    <property type="entry name" value="TPR-like"/>
    <property type="match status" value="1"/>
</dbReference>
<dbReference type="GO" id="GO:0035269">
    <property type="term" value="P:protein O-linked glycosylation via mannose"/>
    <property type="evidence" value="ECO:0007669"/>
    <property type="project" value="TreeGrafter"/>
</dbReference>
<evidence type="ECO:0000256" key="1">
    <source>
        <dbReference type="PROSITE-ProRule" id="PRU00339"/>
    </source>
</evidence>
<dbReference type="GO" id="GO:0006355">
    <property type="term" value="P:regulation of DNA-templated transcription"/>
    <property type="evidence" value="ECO:0007669"/>
    <property type="project" value="InterPro"/>
</dbReference>
<dbReference type="PROSITE" id="PS50005">
    <property type="entry name" value="TPR"/>
    <property type="match status" value="1"/>
</dbReference>
<dbReference type="InterPro" id="IPR011990">
    <property type="entry name" value="TPR-like_helical_dom_sf"/>
</dbReference>